<dbReference type="Proteomes" id="UP000092124">
    <property type="component" value="Unassembled WGS sequence"/>
</dbReference>
<organism evidence="1 2">
    <name type="scientific">Neotoma lepida</name>
    <name type="common">Desert woodrat</name>
    <dbReference type="NCBI Taxonomy" id="56216"/>
    <lineage>
        <taxon>Eukaryota</taxon>
        <taxon>Metazoa</taxon>
        <taxon>Chordata</taxon>
        <taxon>Craniata</taxon>
        <taxon>Vertebrata</taxon>
        <taxon>Euteleostomi</taxon>
        <taxon>Mammalia</taxon>
        <taxon>Eutheria</taxon>
        <taxon>Euarchontoglires</taxon>
        <taxon>Glires</taxon>
        <taxon>Rodentia</taxon>
        <taxon>Myomorpha</taxon>
        <taxon>Muroidea</taxon>
        <taxon>Cricetidae</taxon>
        <taxon>Neotominae</taxon>
        <taxon>Neotoma</taxon>
    </lineage>
</organism>
<evidence type="ECO:0000313" key="2">
    <source>
        <dbReference type="Proteomes" id="UP000092124"/>
    </source>
</evidence>
<sequence length="63" mass="6747">MMQETKSGHAFKTLQTLNSSLLTAKMSDAAWGSAERQDAAYLGPALAPVLPAFVAKKPMPEIQ</sequence>
<gene>
    <name evidence="1" type="ORF">A6R68_16640</name>
</gene>
<reference evidence="1 2" key="1">
    <citation type="submission" date="2016-06" db="EMBL/GenBank/DDBJ databases">
        <title>The Draft Genome Sequence and Annotation of the Desert Woodrat Neotoma lepida.</title>
        <authorList>
            <person name="Campbell M."/>
            <person name="Oakeson K.F."/>
            <person name="Yandell M."/>
            <person name="Halpert J.R."/>
            <person name="Dearing D."/>
        </authorList>
    </citation>
    <scope>NUCLEOTIDE SEQUENCE [LARGE SCALE GENOMIC DNA]</scope>
    <source>
        <strain evidence="1">417</strain>
        <tissue evidence="1">Liver</tissue>
    </source>
</reference>
<evidence type="ECO:0000313" key="1">
    <source>
        <dbReference type="EMBL" id="OBS76884.1"/>
    </source>
</evidence>
<proteinExistence type="predicted"/>
<accession>A0A1A6HF49</accession>
<keyword evidence="2" id="KW-1185">Reference proteome</keyword>
<dbReference type="EMBL" id="LZPO01034854">
    <property type="protein sequence ID" value="OBS76884.1"/>
    <property type="molecule type" value="Genomic_DNA"/>
</dbReference>
<protein>
    <submittedName>
        <fullName evidence="1">Uncharacterized protein</fullName>
    </submittedName>
</protein>
<comment type="caution">
    <text evidence="1">The sequence shown here is derived from an EMBL/GenBank/DDBJ whole genome shotgun (WGS) entry which is preliminary data.</text>
</comment>
<dbReference type="AlphaFoldDB" id="A0A1A6HF49"/>
<name>A0A1A6HF49_NEOLE</name>